<dbReference type="SUPFAM" id="SSF53850">
    <property type="entry name" value="Periplasmic binding protein-like II"/>
    <property type="match status" value="1"/>
</dbReference>
<dbReference type="Pfam" id="PF13416">
    <property type="entry name" value="SBP_bac_8"/>
    <property type="match status" value="1"/>
</dbReference>
<comment type="function">
    <text evidence="5">Part of a binding-protein-dependent transport system for a sugar.</text>
</comment>
<name>A0A3N9U1C2_9VIBR</name>
<dbReference type="Proteomes" id="UP000281112">
    <property type="component" value="Unassembled WGS sequence"/>
</dbReference>
<comment type="caution">
    <text evidence="7">The sequence shown here is derived from an EMBL/GenBank/DDBJ whole genome shotgun (WGS) entry which is preliminary data.</text>
</comment>
<evidence type="ECO:0000256" key="1">
    <source>
        <dbReference type="ARBA" id="ARBA00004418"/>
    </source>
</evidence>
<dbReference type="PANTHER" id="PTHR43649">
    <property type="entry name" value="ARABINOSE-BINDING PROTEIN-RELATED"/>
    <property type="match status" value="1"/>
</dbReference>
<dbReference type="AlphaFoldDB" id="A0A3N9U1C2"/>
<proteinExistence type="inferred from homology"/>
<dbReference type="RefSeq" id="WP_124936683.1">
    <property type="nucleotide sequence ID" value="NZ_RJVQ01000003.1"/>
</dbReference>
<dbReference type="OrthoDB" id="5580590at2"/>
<sequence length="416" mass="46295">MKYVNRILMLIIVICFSTSVFPGEVEVLHWWTSGSEAKSIDLLKDKLRQQGHHWKDFAIEGGGGESAMTVLATRAISGNPPSAAQIKGKDIQDWASLGLLANMNDVANQQHWDQLLPPLIANIMRSDGRYVGVPLNIHRINWMWVNSAIFQKFHLEVPHSLDDFFKVAKTLKSKGILPLAHGGEPWQDATLFEVVALDTLGVDGYRKAFVDLDSSTLNSPKMVEVFSKFKQLSSYVDTKSRGRNWNQASSLLASGKAAMQIMGDWAKGEFDSLHLRAGEDYECTPAFNTGGAFIYNVDSIVFFQLEKQDDIEAQKALAKTVLTPDFQRVFNFNKGSIPVRKDVSLEGFDECALQSHYAFIEASQNNTLVPSMAHGMATTSYVERAMYDVISSFFHDPNSDPKLGAYRLSKAVQAAM</sequence>
<evidence type="ECO:0000256" key="4">
    <source>
        <dbReference type="ARBA" id="ARBA00022729"/>
    </source>
</evidence>
<comment type="similarity">
    <text evidence="2">Belongs to the bacterial solute-binding protein 1 family.</text>
</comment>
<evidence type="ECO:0000313" key="8">
    <source>
        <dbReference type="Proteomes" id="UP000281112"/>
    </source>
</evidence>
<dbReference type="PANTHER" id="PTHR43649:SF28">
    <property type="entry name" value="BINDING PROTEIN COMPONENT OF ABC SUGAR TRANSPORTER-RELATED"/>
    <property type="match status" value="1"/>
</dbReference>
<evidence type="ECO:0000256" key="6">
    <source>
        <dbReference type="ARBA" id="ARBA00049753"/>
    </source>
</evidence>
<evidence type="ECO:0000256" key="5">
    <source>
        <dbReference type="ARBA" id="ARBA00049629"/>
    </source>
</evidence>
<keyword evidence="4" id="KW-0732">Signal</keyword>
<evidence type="ECO:0000313" key="7">
    <source>
        <dbReference type="EMBL" id="RQW63212.1"/>
    </source>
</evidence>
<dbReference type="Gene3D" id="3.40.190.10">
    <property type="entry name" value="Periplasmic binding protein-like II"/>
    <property type="match status" value="2"/>
</dbReference>
<comment type="subcellular location">
    <subcellularLocation>
        <location evidence="1">Periplasm</location>
    </subcellularLocation>
</comment>
<organism evidence="7 8">
    <name type="scientific">Vibrio viridaestus</name>
    <dbReference type="NCBI Taxonomy" id="2487322"/>
    <lineage>
        <taxon>Bacteria</taxon>
        <taxon>Pseudomonadati</taxon>
        <taxon>Pseudomonadota</taxon>
        <taxon>Gammaproteobacteria</taxon>
        <taxon>Vibrionales</taxon>
        <taxon>Vibrionaceae</taxon>
        <taxon>Vibrio</taxon>
    </lineage>
</organism>
<keyword evidence="8" id="KW-1185">Reference proteome</keyword>
<dbReference type="GO" id="GO:0042597">
    <property type="term" value="C:periplasmic space"/>
    <property type="evidence" value="ECO:0007669"/>
    <property type="project" value="UniProtKB-SubCell"/>
</dbReference>
<dbReference type="InterPro" id="IPR006059">
    <property type="entry name" value="SBP"/>
</dbReference>
<keyword evidence="3" id="KW-0813">Transport</keyword>
<accession>A0A3N9U1C2</accession>
<dbReference type="EMBL" id="RJVQ01000003">
    <property type="protein sequence ID" value="RQW63212.1"/>
    <property type="molecule type" value="Genomic_DNA"/>
</dbReference>
<evidence type="ECO:0000256" key="3">
    <source>
        <dbReference type="ARBA" id="ARBA00022448"/>
    </source>
</evidence>
<dbReference type="InterPro" id="IPR050490">
    <property type="entry name" value="Bact_solute-bd_prot1"/>
</dbReference>
<protein>
    <recommendedName>
        <fullName evidence="6">Probable sugar-binding periplasmic protein</fullName>
    </recommendedName>
</protein>
<reference evidence="7 8" key="1">
    <citation type="submission" date="2018-11" db="EMBL/GenBank/DDBJ databases">
        <title>Vibrio LJC006 sp. nov., isolated from seawater during the bloom of the enteromorpha.</title>
        <authorList>
            <person name="Liang J."/>
        </authorList>
    </citation>
    <scope>NUCLEOTIDE SEQUENCE [LARGE SCALE GENOMIC DNA]</scope>
    <source>
        <strain evidence="7 8">LJC006</strain>
    </source>
</reference>
<gene>
    <name evidence="7" type="ORF">EES38_08140</name>
</gene>
<evidence type="ECO:0000256" key="2">
    <source>
        <dbReference type="ARBA" id="ARBA00008520"/>
    </source>
</evidence>